<evidence type="ECO:0000256" key="1">
    <source>
        <dbReference type="SAM" id="Phobius"/>
    </source>
</evidence>
<keyword evidence="3" id="KW-1185">Reference proteome</keyword>
<feature type="transmembrane region" description="Helical" evidence="1">
    <location>
        <begin position="878"/>
        <end position="898"/>
    </location>
</feature>
<feature type="transmembrane region" description="Helical" evidence="1">
    <location>
        <begin position="847"/>
        <end position="866"/>
    </location>
</feature>
<dbReference type="AlphaFoldDB" id="A0A2T1KC13"/>
<sequence>MTDNVDFSDESRDRSILRKADYDDADPKDLVLTVPKRDGGKISIPLLKHARSNMERDDYQENTLVRIKPLAEIASDLPVRSGGLTIYQGKGVALLRPGFLYIFRKDKLWRELEISQNSQFSDIDLEATRAEVGDPASDFRMVRPSAGQWLDDVLVPVFLQGQAVMHDFRMAFSEVQWDWSYIQKLEESAATRNARTTGVGHAWAVTSVDSLSFETGFPASRVEDVPELRHRDLGIELMIENPSDFAPSFEGPGNHELCAKLAKLLRQNQSQTAEAVSDSQVDASDDGGEVPEMLEFSCEQGMDLLWDLRRHKGVACVALPDPLFELRHSLTQLHLAMHYLDAVDVSIQKNPMAHSAMLIRQAVFDPLPNGRPSVLANYATAVDREKLDEVLDTPEKNHAIRVIEKHVDDLQHKINLRSLDVFFEDYRECNDLAICEAYLLIADQLNVLQQIPGVLRAQGVSTGDRVLTRLREWLLDGNFLTDWAPQLTGRQGRSAGSLSPFEKLQKLAREQAEIDEGLLDRLNIQSLVYLEKQVKEKQDGGDSIFKDLSNAGKIGGLISGALGEWSSSVLTVCKRLIEEGAIQQIEIQRIMQAASSNLILTDPALKDIDVVNRAGAVTRGSIIGVSGNGLKRGLTDFDRVDGVLTRKSDYLYADMLDDADKLVASSSPTRAAQALDDAIQKAAGGTTVFFVPEGHPEAQKLGLLKVDFAKRVGKIVDGPAVSRGLVVLAAFNVFLEAHAVSQVLRQQNGNLTLATSKVAGAFTDLVAASLKLSLVLESGAVQTTSVHKFATRPLFDMKNWIFIGNRLKNLSVGTLVRTVGLATFITGTITVVLSSWEMRISFSNKDFDAAAGHAIAVTGALVFMAYPLMGALLAIPGWGWAILGMSMVVGGSLYANAVRDDSFERLLKRGPWGTYPDTSLMELNDQAYYSQLLSLLSPIRVTAQRYADIDPDPELSHPSYAPEPDDYVVTVQFPLISRLQLYRGYECRADFPERSFNLVVQEVAYQSSSTSITSPGSIAPVSATQLVKATPLTKVTARQSLPHQSAVRFLVKREFQDSEYLSLFYQESVSTRVRVGLQVILDTELGPLIFPAPVYENFEPFDMVVHGNPPPKERTILDPYAQPKSPYWYFTEVTV</sequence>
<dbReference type="CDD" id="cd20705">
    <property type="entry name" value="MIX_I"/>
    <property type="match status" value="1"/>
</dbReference>
<evidence type="ECO:0000313" key="3">
    <source>
        <dbReference type="Proteomes" id="UP000238385"/>
    </source>
</evidence>
<keyword evidence="1" id="KW-0472">Membrane</keyword>
<organism evidence="2 3">
    <name type="scientific">Marinobacter halophilus</name>
    <dbReference type="NCBI Taxonomy" id="1323740"/>
    <lineage>
        <taxon>Bacteria</taxon>
        <taxon>Pseudomonadati</taxon>
        <taxon>Pseudomonadota</taxon>
        <taxon>Gammaproteobacteria</taxon>
        <taxon>Pseudomonadales</taxon>
        <taxon>Marinobacteraceae</taxon>
        <taxon>Marinobacter</taxon>
    </lineage>
</organism>
<gene>
    <name evidence="2" type="ORF">C7H08_11860</name>
</gene>
<keyword evidence="1" id="KW-0812">Transmembrane</keyword>
<evidence type="ECO:0008006" key="4">
    <source>
        <dbReference type="Google" id="ProtNLM"/>
    </source>
</evidence>
<reference evidence="2 3" key="1">
    <citation type="submission" date="2018-03" db="EMBL/GenBank/DDBJ databases">
        <title>Marinobacter brunus sp. nov., a marine bacterium of Gamma-proteobacteria isolated from the surface seawater of the South China Sea.</title>
        <authorList>
            <person name="Cheng H."/>
            <person name="Wu Y.-H."/>
            <person name="Xamxidin M."/>
            <person name="Xu X.-W."/>
        </authorList>
    </citation>
    <scope>NUCLEOTIDE SEQUENCE [LARGE SCALE GENOMIC DNA]</scope>
    <source>
        <strain evidence="2 3">JCM 30472</strain>
    </source>
</reference>
<feature type="transmembrane region" description="Helical" evidence="1">
    <location>
        <begin position="815"/>
        <end position="835"/>
    </location>
</feature>
<proteinExistence type="predicted"/>
<keyword evidence="1" id="KW-1133">Transmembrane helix</keyword>
<evidence type="ECO:0000313" key="2">
    <source>
        <dbReference type="EMBL" id="PSF07588.1"/>
    </source>
</evidence>
<comment type="caution">
    <text evidence="2">The sequence shown here is derived from an EMBL/GenBank/DDBJ whole genome shotgun (WGS) entry which is preliminary data.</text>
</comment>
<dbReference type="Proteomes" id="UP000238385">
    <property type="component" value="Unassembled WGS sequence"/>
</dbReference>
<accession>A0A2T1KC13</accession>
<dbReference type="EMBL" id="PXNN01000014">
    <property type="protein sequence ID" value="PSF07588.1"/>
    <property type="molecule type" value="Genomic_DNA"/>
</dbReference>
<dbReference type="RefSeq" id="WP_106672107.1">
    <property type="nucleotide sequence ID" value="NZ_BMFE01000001.1"/>
</dbReference>
<protein>
    <recommendedName>
        <fullName evidence="4">Transmembrane protein</fullName>
    </recommendedName>
</protein>
<dbReference type="OrthoDB" id="5406083at2"/>
<name>A0A2T1KC13_9GAMM</name>